<name>A0A3T1CWF4_9VIRU</name>
<evidence type="ECO:0000313" key="2">
    <source>
        <dbReference type="EMBL" id="BBI30158.1"/>
    </source>
</evidence>
<dbReference type="EMBL" id="AP018495">
    <property type="protein sequence ID" value="BBI30158.1"/>
    <property type="molecule type" value="Genomic_DNA"/>
</dbReference>
<reference evidence="3" key="1">
    <citation type="journal article" date="2019" name="J. Virol.">
        <title>Medusavirus, a novel large DNA virus discovered from hot spring water.</title>
        <authorList>
            <person name="Yoshikawa G."/>
            <person name="Blanc-Mathieu R."/>
            <person name="Song C."/>
            <person name="Kayama Y."/>
            <person name="Mochizuki T."/>
            <person name="Murata K."/>
            <person name="Ogata H."/>
            <person name="Takemura M."/>
        </authorList>
    </citation>
    <scope>NUCLEOTIDE SEQUENCE [LARGE SCALE GENOMIC DNA]</scope>
</reference>
<organism evidence="2 3">
    <name type="scientific">Acanthamoeba castellanii medusavirus J1</name>
    <dbReference type="NCBI Taxonomy" id="3114988"/>
    <lineage>
        <taxon>Viruses</taxon>
        <taxon>Varidnaviria</taxon>
        <taxon>Bamfordvirae</taxon>
        <taxon>Nucleocytoviricota</taxon>
        <taxon>Megaviricetes</taxon>
        <taxon>Mamonoviridae</taxon>
        <taxon>Medusavirus</taxon>
        <taxon>Medusavirus medusae</taxon>
    </lineage>
</organism>
<evidence type="ECO:0000256" key="1">
    <source>
        <dbReference type="SAM" id="MobiDB-lite"/>
    </source>
</evidence>
<accession>A0A3T1CWF4</accession>
<sequence>MGGAFSRIERTCYRCRPVDHDECDLREMLGCPICHMYRYRYKAQTTLPHEWRHLSEDEKQRRWTKRYGSKGWRSPCHPRVDDGSCTQFFCQRCNDGRGGPKGSDYKEVGYEAYYFKDDPHRKVKGHGKPWAEQQASRDSRRATTADPSGIPSARRTK</sequence>
<proteinExistence type="predicted"/>
<dbReference type="KEGG" id="vg:80540510"/>
<feature type="region of interest" description="Disordered" evidence="1">
    <location>
        <begin position="119"/>
        <end position="157"/>
    </location>
</feature>
<evidence type="ECO:0000313" key="3">
    <source>
        <dbReference type="Proteomes" id="UP001161669"/>
    </source>
</evidence>
<dbReference type="Proteomes" id="UP001161669">
    <property type="component" value="Segment"/>
</dbReference>
<protein>
    <submittedName>
        <fullName evidence="2">Uncharacterized protein</fullName>
    </submittedName>
</protein>
<keyword evidence="3" id="KW-1185">Reference proteome</keyword>